<keyword evidence="3" id="KW-1185">Reference proteome</keyword>
<evidence type="ECO:0000259" key="1">
    <source>
        <dbReference type="Pfam" id="PF16242"/>
    </source>
</evidence>
<feature type="domain" description="General stress protein FMN-binding split barrel" evidence="1">
    <location>
        <begin position="16"/>
        <end position="164"/>
    </location>
</feature>
<dbReference type="Pfam" id="PF16242">
    <property type="entry name" value="Pyrid_ox_like"/>
    <property type="match status" value="1"/>
</dbReference>
<name>A0A4S3L0V7_9GAMM</name>
<dbReference type="OrthoDB" id="1432662at2"/>
<dbReference type="PANTHER" id="PTHR34818">
    <property type="entry name" value="PROTEIN BLI-3"/>
    <property type="match status" value="1"/>
</dbReference>
<evidence type="ECO:0000313" key="3">
    <source>
        <dbReference type="Proteomes" id="UP000294599"/>
    </source>
</evidence>
<gene>
    <name evidence="2" type="ORF">EDC25_10739</name>
</gene>
<dbReference type="Gene3D" id="2.30.110.10">
    <property type="entry name" value="Electron Transport, Fmn-binding Protein, Chain A"/>
    <property type="match status" value="1"/>
</dbReference>
<evidence type="ECO:0000313" key="2">
    <source>
        <dbReference type="EMBL" id="TCS98842.1"/>
    </source>
</evidence>
<dbReference type="InterPro" id="IPR038725">
    <property type="entry name" value="YdaG_split_barrel_FMN-bd"/>
</dbReference>
<comment type="caution">
    <text evidence="2">The sequence shown here is derived from an EMBL/GenBank/DDBJ whole genome shotgun (WGS) entry which is preliminary data.</text>
</comment>
<dbReference type="PANTHER" id="PTHR34818:SF1">
    <property type="entry name" value="PROTEIN BLI-3"/>
    <property type="match status" value="1"/>
</dbReference>
<accession>A0A4S3L0V7</accession>
<protein>
    <submittedName>
        <fullName evidence="2">General stress protein 26</fullName>
    </submittedName>
</protein>
<reference evidence="2 3" key="1">
    <citation type="submission" date="2019-03" db="EMBL/GenBank/DDBJ databases">
        <title>Genomic Encyclopedia of Type Strains, Phase IV (KMG-IV): sequencing the most valuable type-strain genomes for metagenomic binning, comparative biology and taxonomic classification.</title>
        <authorList>
            <person name="Goeker M."/>
        </authorList>
    </citation>
    <scope>NUCLEOTIDE SEQUENCE [LARGE SCALE GENOMIC DNA]</scope>
    <source>
        <strain evidence="2 3">DSM 21944</strain>
    </source>
</reference>
<dbReference type="InterPro" id="IPR012349">
    <property type="entry name" value="Split_barrel_FMN-bd"/>
</dbReference>
<dbReference type="Proteomes" id="UP000294599">
    <property type="component" value="Unassembled WGS sequence"/>
</dbReference>
<organism evidence="2 3">
    <name type="scientific">Pseudofulvimonas gallinarii</name>
    <dbReference type="NCBI Taxonomy" id="634155"/>
    <lineage>
        <taxon>Bacteria</taxon>
        <taxon>Pseudomonadati</taxon>
        <taxon>Pseudomonadota</taxon>
        <taxon>Gammaproteobacteria</taxon>
        <taxon>Lysobacterales</taxon>
        <taxon>Rhodanobacteraceae</taxon>
        <taxon>Pseudofulvimonas</taxon>
    </lineage>
</organism>
<dbReference type="AlphaFoldDB" id="A0A4S3L0V7"/>
<dbReference type="RefSeq" id="WP_123522512.1">
    <property type="nucleotide sequence ID" value="NZ_JBHLWF010000032.1"/>
</dbReference>
<dbReference type="SUPFAM" id="SSF50475">
    <property type="entry name" value="FMN-binding split barrel"/>
    <property type="match status" value="1"/>
</dbReference>
<proteinExistence type="predicted"/>
<dbReference type="EMBL" id="SMAF01000007">
    <property type="protein sequence ID" value="TCS98842.1"/>
    <property type="molecule type" value="Genomic_DNA"/>
</dbReference>
<dbReference type="InterPro" id="IPR052917">
    <property type="entry name" value="Stress-Dev_Protein"/>
</dbReference>
<sequence length="174" mass="19090">MADIDQQPSRDLAGTDALDKIRSLADGVRTCFFTSNPGGFPASSTPMSVQDVEDDGTIWFISSTQSDRNRHIASDPRVSLSFQNEGKYEYLVLQGEATIHTDRATVEAHWTSLTNAWFEDGIDDPRVSVIAFRPREGHYWETKAGKLVAFAKMSFAALTGSRVDDGGVEGSLKV</sequence>